<dbReference type="RefSeq" id="WP_105038680.1">
    <property type="nucleotide sequence ID" value="NZ_PPSL01000002.1"/>
</dbReference>
<reference evidence="1 2" key="1">
    <citation type="submission" date="2018-01" db="EMBL/GenBank/DDBJ databases">
        <title>A novel member of the phylum Bacteroidetes isolated from glacier ice.</title>
        <authorList>
            <person name="Liu Q."/>
            <person name="Xin Y.-H."/>
        </authorList>
    </citation>
    <scope>NUCLEOTIDE SEQUENCE [LARGE SCALE GENOMIC DNA]</scope>
    <source>
        <strain evidence="1 2">RB1R16</strain>
    </source>
</reference>
<name>A0A2S7SXZ9_9BACT</name>
<dbReference type="AlphaFoldDB" id="A0A2S7SXZ9"/>
<comment type="caution">
    <text evidence="1">The sequence shown here is derived from an EMBL/GenBank/DDBJ whole genome shotgun (WGS) entry which is preliminary data.</text>
</comment>
<protein>
    <submittedName>
        <fullName evidence="1">Uncharacterized protein</fullName>
    </submittedName>
</protein>
<evidence type="ECO:0000313" key="1">
    <source>
        <dbReference type="EMBL" id="PQJ11800.1"/>
    </source>
</evidence>
<accession>A0A2S7SXZ9</accession>
<evidence type="ECO:0000313" key="2">
    <source>
        <dbReference type="Proteomes" id="UP000239872"/>
    </source>
</evidence>
<proteinExistence type="predicted"/>
<dbReference type="Proteomes" id="UP000239872">
    <property type="component" value="Unassembled WGS sequence"/>
</dbReference>
<dbReference type="OrthoDB" id="9850892at2"/>
<organism evidence="1 2">
    <name type="scientific">Flavipsychrobacter stenotrophus</name>
    <dbReference type="NCBI Taxonomy" id="2077091"/>
    <lineage>
        <taxon>Bacteria</taxon>
        <taxon>Pseudomonadati</taxon>
        <taxon>Bacteroidota</taxon>
        <taxon>Chitinophagia</taxon>
        <taxon>Chitinophagales</taxon>
        <taxon>Chitinophagaceae</taxon>
        <taxon>Flavipsychrobacter</taxon>
    </lineage>
</organism>
<keyword evidence="2" id="KW-1185">Reference proteome</keyword>
<gene>
    <name evidence="1" type="ORF">CJD36_008375</name>
</gene>
<dbReference type="EMBL" id="PPSL01000002">
    <property type="protein sequence ID" value="PQJ11800.1"/>
    <property type="molecule type" value="Genomic_DNA"/>
</dbReference>
<sequence>MPFICTFQLNNGAISASDEVVFKRYIDGSFGAYHSHNVPIAEVVVNGRSGFIYSNGPGFPSTLGKLEPGDVITPETKIAYFAADGDDIPYGRPYAVIRFD</sequence>